<dbReference type="InterPro" id="IPR024078">
    <property type="entry name" value="LmbE-like_dom_sf"/>
</dbReference>
<keyword evidence="5" id="KW-1185">Reference proteome</keyword>
<feature type="compositionally biased region" description="Polar residues" evidence="2">
    <location>
        <begin position="1"/>
        <end position="19"/>
    </location>
</feature>
<sequence length="704" mass="76352">MSSSLPYDSSATPGGSTPRKSLLRRVFSNSPRALKPGPNSSALHLWTDPGTIVQIVAHPDDDLYFINPDVRRAVESGGTVVTVVLTAAESDGVNLDTGYWARKNAKPDYATYSRARHNGLRRAYARMATGDPDSPWHRELVQLTDNVAMECDILSACQQLRLCLFQVSHSLRGERNTPSGAVHGLSTMWRRETAEASTLVVADSPVTHPQVFGHEDVTQALARLLEVYRPTVVRTLDPDPEHDGGHKDSHVESDHHEHTATAQYALEAVRRYREETGIAPVLEHYRAYANRFWAYNLSHRAASEKAELLNTYAGADGVPDPGADLGDFQLGPNPYRSTHLFSTAYRYAPTTSWLVRQSNGLLAAFAVQGGQVVHWDEQPETGDWDGPHTLDGDWIAPSLAVVAGRDGRTHLVGLRRTNDDTGFPTVDLVHRVRNAPGEPFGGWVSIGNPDAGEEDRRRQRELGVPAAAADATGRLHVFARNFAQGMSRIIEEPDRSWGKWFGIGGDFLQDAPVALTTASGRVELYVPGKQTIRRWYQATPSSQLLRDDKLTSMPAASGGITAVEAEPDRITLYFRQAGTAQVMAYRQQPQQKGWPGRSAGLGGHDGTGPIAVVPVPRRSAGDVLLAHRNAAGSLTVSLPPAPDAPGRPGPQWHDLSGSVTYAPAAALDAAGHAVLAVIGTDGRLHVARQTTGDLDSPFSPWLTV</sequence>
<feature type="region of interest" description="Disordered" evidence="2">
    <location>
        <begin position="1"/>
        <end position="21"/>
    </location>
</feature>
<dbReference type="Gene3D" id="3.40.50.10320">
    <property type="entry name" value="LmbE-like"/>
    <property type="match status" value="1"/>
</dbReference>
<gene>
    <name evidence="4" type="ORF">GCM10009760_46250</name>
</gene>
<reference evidence="5" key="1">
    <citation type="journal article" date="2019" name="Int. J. Syst. Evol. Microbiol.">
        <title>The Global Catalogue of Microorganisms (GCM) 10K type strain sequencing project: providing services to taxonomists for standard genome sequencing and annotation.</title>
        <authorList>
            <consortium name="The Broad Institute Genomics Platform"/>
            <consortium name="The Broad Institute Genome Sequencing Center for Infectious Disease"/>
            <person name="Wu L."/>
            <person name="Ma J."/>
        </authorList>
    </citation>
    <scope>NUCLEOTIDE SEQUENCE [LARGE SCALE GENOMIC DNA]</scope>
    <source>
        <strain evidence="5">JCM 14560</strain>
    </source>
</reference>
<evidence type="ECO:0000256" key="2">
    <source>
        <dbReference type="SAM" id="MobiDB-lite"/>
    </source>
</evidence>
<evidence type="ECO:0000313" key="4">
    <source>
        <dbReference type="EMBL" id="GAA2151175.1"/>
    </source>
</evidence>
<evidence type="ECO:0000259" key="3">
    <source>
        <dbReference type="Pfam" id="PF26607"/>
    </source>
</evidence>
<evidence type="ECO:0000313" key="5">
    <source>
        <dbReference type="Proteomes" id="UP001422759"/>
    </source>
</evidence>
<dbReference type="SUPFAM" id="SSF89372">
    <property type="entry name" value="Fucose-specific lectin"/>
    <property type="match status" value="1"/>
</dbReference>
<dbReference type="PANTHER" id="PTHR12993:SF26">
    <property type="entry name" value="1D-MYO-INOSITOL 2-ACETAMIDO-2-DEOXY-ALPHA-D-GLUCOPYRANOSIDE DEACETYLASE"/>
    <property type="match status" value="1"/>
</dbReference>
<accession>A0ABP5LP90</accession>
<name>A0ABP5LP90_9ACTN</name>
<evidence type="ECO:0000256" key="1">
    <source>
        <dbReference type="ARBA" id="ARBA00022833"/>
    </source>
</evidence>
<dbReference type="InterPro" id="IPR058502">
    <property type="entry name" value="PLL-like_beta-prop"/>
</dbReference>
<feature type="domain" description="PLL-like beta propeller" evidence="3">
    <location>
        <begin position="356"/>
        <end position="703"/>
    </location>
</feature>
<dbReference type="Pfam" id="PF02585">
    <property type="entry name" value="PIG-L"/>
    <property type="match status" value="1"/>
</dbReference>
<keyword evidence="1" id="KW-0862">Zinc</keyword>
<dbReference type="Proteomes" id="UP001422759">
    <property type="component" value="Unassembled WGS sequence"/>
</dbReference>
<dbReference type="PANTHER" id="PTHR12993">
    <property type="entry name" value="N-ACETYLGLUCOSAMINYL-PHOSPHATIDYLINOSITOL DE-N-ACETYLASE-RELATED"/>
    <property type="match status" value="1"/>
</dbReference>
<protein>
    <submittedName>
        <fullName evidence="4">PIG-L family deacetylase</fullName>
    </submittedName>
</protein>
<organism evidence="4 5">
    <name type="scientific">Kitasatospora kazusensis</name>
    <dbReference type="NCBI Taxonomy" id="407974"/>
    <lineage>
        <taxon>Bacteria</taxon>
        <taxon>Bacillati</taxon>
        <taxon>Actinomycetota</taxon>
        <taxon>Actinomycetes</taxon>
        <taxon>Kitasatosporales</taxon>
        <taxon>Streptomycetaceae</taxon>
        <taxon>Kitasatospora</taxon>
    </lineage>
</organism>
<dbReference type="InterPro" id="IPR003737">
    <property type="entry name" value="GlcNAc_PI_deacetylase-related"/>
</dbReference>
<feature type="region of interest" description="Disordered" evidence="2">
    <location>
        <begin position="237"/>
        <end position="259"/>
    </location>
</feature>
<comment type="caution">
    <text evidence="4">The sequence shown here is derived from an EMBL/GenBank/DDBJ whole genome shotgun (WGS) entry which is preliminary data.</text>
</comment>
<dbReference type="EMBL" id="BAAANT010000031">
    <property type="protein sequence ID" value="GAA2151175.1"/>
    <property type="molecule type" value="Genomic_DNA"/>
</dbReference>
<dbReference type="RefSeq" id="WP_344467845.1">
    <property type="nucleotide sequence ID" value="NZ_BAAANT010000031.1"/>
</dbReference>
<dbReference type="Pfam" id="PF26607">
    <property type="entry name" value="DUF8189"/>
    <property type="match status" value="1"/>
</dbReference>
<proteinExistence type="predicted"/>
<dbReference type="SUPFAM" id="SSF102588">
    <property type="entry name" value="LmbE-like"/>
    <property type="match status" value="1"/>
</dbReference>